<accession>A0A0A9GPI4</accession>
<reference evidence="1" key="1">
    <citation type="submission" date="2014-09" db="EMBL/GenBank/DDBJ databases">
        <authorList>
            <person name="Magalhaes I.L.F."/>
            <person name="Oliveira U."/>
            <person name="Santos F.R."/>
            <person name="Vidigal T.H.D.A."/>
            <person name="Brescovit A.D."/>
            <person name="Santos A.J."/>
        </authorList>
    </citation>
    <scope>NUCLEOTIDE SEQUENCE</scope>
    <source>
        <tissue evidence="1">Shoot tissue taken approximately 20 cm above the soil surface</tissue>
    </source>
</reference>
<evidence type="ECO:0000313" key="1">
    <source>
        <dbReference type="EMBL" id="JAE25324.1"/>
    </source>
</evidence>
<dbReference type="AlphaFoldDB" id="A0A0A9GPI4"/>
<proteinExistence type="predicted"/>
<dbReference type="EMBL" id="GBRH01172572">
    <property type="protein sequence ID" value="JAE25324.1"/>
    <property type="molecule type" value="Transcribed_RNA"/>
</dbReference>
<reference evidence="1" key="2">
    <citation type="journal article" date="2015" name="Data Brief">
        <title>Shoot transcriptome of the giant reed, Arundo donax.</title>
        <authorList>
            <person name="Barrero R.A."/>
            <person name="Guerrero F.D."/>
            <person name="Moolhuijzen P."/>
            <person name="Goolsby J.A."/>
            <person name="Tidwell J."/>
            <person name="Bellgard S.E."/>
            <person name="Bellgard M.I."/>
        </authorList>
    </citation>
    <scope>NUCLEOTIDE SEQUENCE</scope>
    <source>
        <tissue evidence="1">Shoot tissue taken approximately 20 cm above the soil surface</tissue>
    </source>
</reference>
<sequence>MNKFVFHLYCRIQASNGVASSSRNLLPLQNLTTHWCPSISSSSSRFFRLHCQAHAPRRQGDQT</sequence>
<organism evidence="1">
    <name type="scientific">Arundo donax</name>
    <name type="common">Giant reed</name>
    <name type="synonym">Donax arundinaceus</name>
    <dbReference type="NCBI Taxonomy" id="35708"/>
    <lineage>
        <taxon>Eukaryota</taxon>
        <taxon>Viridiplantae</taxon>
        <taxon>Streptophyta</taxon>
        <taxon>Embryophyta</taxon>
        <taxon>Tracheophyta</taxon>
        <taxon>Spermatophyta</taxon>
        <taxon>Magnoliopsida</taxon>
        <taxon>Liliopsida</taxon>
        <taxon>Poales</taxon>
        <taxon>Poaceae</taxon>
        <taxon>PACMAD clade</taxon>
        <taxon>Arundinoideae</taxon>
        <taxon>Arundineae</taxon>
        <taxon>Arundo</taxon>
    </lineage>
</organism>
<name>A0A0A9GPI4_ARUDO</name>
<protein>
    <submittedName>
        <fullName evidence="1">Uncharacterized protein</fullName>
    </submittedName>
</protein>